<feature type="chain" id="PRO_5011958121" description="GlyGly-CTERM sorting domain-containing protein" evidence="1">
    <location>
        <begin position="24"/>
        <end position="572"/>
    </location>
</feature>
<dbReference type="EMBL" id="FRFG01000025">
    <property type="protein sequence ID" value="SHO56452.1"/>
    <property type="molecule type" value="Genomic_DNA"/>
</dbReference>
<gene>
    <name evidence="2" type="ORF">VQ7734_02221</name>
</gene>
<dbReference type="STRING" id="1117707.VQ7734_02221"/>
<evidence type="ECO:0000313" key="3">
    <source>
        <dbReference type="Proteomes" id="UP000184600"/>
    </source>
</evidence>
<dbReference type="Pfam" id="PF11949">
    <property type="entry name" value="DUF3466"/>
    <property type="match status" value="1"/>
</dbReference>
<dbReference type="OrthoDB" id="6395565at2"/>
<dbReference type="AlphaFoldDB" id="A0A1M7YV02"/>
<dbReference type="RefSeq" id="WP_073582431.1">
    <property type="nucleotide sequence ID" value="NZ_AP024897.1"/>
</dbReference>
<keyword evidence="1" id="KW-0732">Signal</keyword>
<evidence type="ECO:0008006" key="4">
    <source>
        <dbReference type="Google" id="ProtNLM"/>
    </source>
</evidence>
<dbReference type="InterPro" id="IPR022562">
    <property type="entry name" value="DUF3466"/>
</dbReference>
<name>A0A1M7YV02_9VIBR</name>
<organism evidence="2 3">
    <name type="scientific">Vibrio quintilis</name>
    <dbReference type="NCBI Taxonomy" id="1117707"/>
    <lineage>
        <taxon>Bacteria</taxon>
        <taxon>Pseudomonadati</taxon>
        <taxon>Pseudomonadota</taxon>
        <taxon>Gammaproteobacteria</taxon>
        <taxon>Vibrionales</taxon>
        <taxon>Vibrionaceae</taxon>
        <taxon>Vibrio</taxon>
    </lineage>
</organism>
<evidence type="ECO:0000313" key="2">
    <source>
        <dbReference type="EMBL" id="SHO56452.1"/>
    </source>
</evidence>
<keyword evidence="3" id="KW-1185">Reference proteome</keyword>
<accession>A0A1M7YV02</accession>
<protein>
    <recommendedName>
        <fullName evidence="4">GlyGly-CTERM sorting domain-containing protein</fullName>
    </recommendedName>
</protein>
<sequence>MIQTNLRIKTLAFSIFIATNAHANLYQVVEVTPSWITDSYQSSFGVAVQPSQDDSDSATNHNSCFLASSVGGTACDDFTIAGETRYQKTMAGQPVDGIPFREEAPFGMDNSFAYVQSHSDLKSYCSSELLYATCSSWAELQWDEWYKELSGDTTPNSVAFISSNSSFYDNSKNIVINSLTSDLSPVGIESSLGDSRATTSALSPVAPVDDDTFDKSRAWKTDGTYTVGSVSVNYTNDNGKYYSSKAAIWGSDGAVVQLSWPSGKQDEDERLAQGSIRDFIVQDGTIYGVGYNTYDSDNNYMNATVFKVSESNYTDASLWTSTIIQNARTKISGDYIYSNSVLTGINKNLVAIGEAKRAGSKPASGAAANRLFIVPDVSESSLNGSFFSDSLEFTGAGGHANAINNYNEIVGQIDTESAREKDGKPRRKRAFIYPYNGNGSDTERMAVFSNQAWLLDDLTNDGSATSNNNQYRILMASDINDAGVIAATAIKCDGGYSSIAHDASCGGTETTVAVKLVPVEGATNSDIQQRSYENSSTDRQGASFGSIGLSLLGYIFFRRRKNFVKSTSESQI</sequence>
<reference evidence="3" key="1">
    <citation type="submission" date="2016-12" db="EMBL/GenBank/DDBJ databases">
        <authorList>
            <person name="Rodrigo-Torres L."/>
            <person name="Arahal R.D."/>
            <person name="Lucena T."/>
        </authorList>
    </citation>
    <scope>NUCLEOTIDE SEQUENCE [LARGE SCALE GENOMIC DNA]</scope>
</reference>
<dbReference type="Proteomes" id="UP000184600">
    <property type="component" value="Unassembled WGS sequence"/>
</dbReference>
<proteinExistence type="predicted"/>
<evidence type="ECO:0000256" key="1">
    <source>
        <dbReference type="SAM" id="SignalP"/>
    </source>
</evidence>
<feature type="signal peptide" evidence="1">
    <location>
        <begin position="1"/>
        <end position="23"/>
    </location>
</feature>